<reference evidence="1" key="1">
    <citation type="journal article" date="2015" name="Nature">
        <title>Complex archaea that bridge the gap between prokaryotes and eukaryotes.</title>
        <authorList>
            <person name="Spang A."/>
            <person name="Saw J.H."/>
            <person name="Jorgensen S.L."/>
            <person name="Zaremba-Niedzwiedzka K."/>
            <person name="Martijn J."/>
            <person name="Lind A.E."/>
            <person name="van Eijk R."/>
            <person name="Schleper C."/>
            <person name="Guy L."/>
            <person name="Ettema T.J."/>
        </authorList>
    </citation>
    <scope>NUCLEOTIDE SEQUENCE</scope>
</reference>
<sequence length="59" mass="7018">MRFKLPDCFFEADVTYEGCLRLFTDEGEEIMIGFFGGKRFEILEEAMEQCRKLNQRSNK</sequence>
<comment type="caution">
    <text evidence="1">The sequence shown here is derived from an EMBL/GenBank/DDBJ whole genome shotgun (WGS) entry which is preliminary data.</text>
</comment>
<organism evidence="1">
    <name type="scientific">marine sediment metagenome</name>
    <dbReference type="NCBI Taxonomy" id="412755"/>
    <lineage>
        <taxon>unclassified sequences</taxon>
        <taxon>metagenomes</taxon>
        <taxon>ecological metagenomes</taxon>
    </lineage>
</organism>
<evidence type="ECO:0000313" key="1">
    <source>
        <dbReference type="EMBL" id="KKN17012.1"/>
    </source>
</evidence>
<name>A0A0F9NY21_9ZZZZ</name>
<dbReference type="AlphaFoldDB" id="A0A0F9NY21"/>
<protein>
    <submittedName>
        <fullName evidence="1">Uncharacterized protein</fullName>
    </submittedName>
</protein>
<dbReference type="EMBL" id="LAZR01003564">
    <property type="protein sequence ID" value="KKN17012.1"/>
    <property type="molecule type" value="Genomic_DNA"/>
</dbReference>
<accession>A0A0F9NY21</accession>
<gene>
    <name evidence="1" type="ORF">LCGC14_0970200</name>
</gene>
<proteinExistence type="predicted"/>